<keyword evidence="1" id="KW-0812">Transmembrane</keyword>
<feature type="transmembrane region" description="Helical" evidence="1">
    <location>
        <begin position="50"/>
        <end position="77"/>
    </location>
</feature>
<evidence type="ECO:0000256" key="1">
    <source>
        <dbReference type="SAM" id="Phobius"/>
    </source>
</evidence>
<dbReference type="eggNOG" id="ENOG5030AQW">
    <property type="taxonomic scope" value="Bacteria"/>
</dbReference>
<keyword evidence="3" id="KW-1185">Reference proteome</keyword>
<proteinExistence type="predicted"/>
<feature type="transmembrane region" description="Helical" evidence="1">
    <location>
        <begin position="20"/>
        <end position="43"/>
    </location>
</feature>
<reference evidence="2 3" key="1">
    <citation type="journal article" date="2015" name="Genome Announc.">
        <title>Expanding the biotechnology potential of lactobacilli through comparative genomics of 213 strains and associated genera.</title>
        <authorList>
            <person name="Sun Z."/>
            <person name="Harris H.M."/>
            <person name="McCann A."/>
            <person name="Guo C."/>
            <person name="Argimon S."/>
            <person name="Zhang W."/>
            <person name="Yang X."/>
            <person name="Jeffery I.B."/>
            <person name="Cooney J.C."/>
            <person name="Kagawa T.F."/>
            <person name="Liu W."/>
            <person name="Song Y."/>
            <person name="Salvetti E."/>
            <person name="Wrobel A."/>
            <person name="Rasinkangas P."/>
            <person name="Parkhill J."/>
            <person name="Rea M.C."/>
            <person name="O'Sullivan O."/>
            <person name="Ritari J."/>
            <person name="Douillard F.P."/>
            <person name="Paul Ross R."/>
            <person name="Yang R."/>
            <person name="Briner A.E."/>
            <person name="Felis G.E."/>
            <person name="de Vos W.M."/>
            <person name="Barrangou R."/>
            <person name="Klaenhammer T.R."/>
            <person name="Caufield P.W."/>
            <person name="Cui Y."/>
            <person name="Zhang H."/>
            <person name="O'Toole P.W."/>
        </authorList>
    </citation>
    <scope>NUCLEOTIDE SEQUENCE [LARGE SCALE GENOMIC DNA]</scope>
    <source>
        <strain evidence="2 3">DSM 19682</strain>
    </source>
</reference>
<keyword evidence="1" id="KW-0472">Membrane</keyword>
<evidence type="ECO:0000313" key="2">
    <source>
        <dbReference type="EMBL" id="KRK80434.1"/>
    </source>
</evidence>
<sequence>MINLNSKNGRKLMAAGNWIWSLFTINVSFFLINFSVILTAIILSNLPMSTIYYVVTFIMWLMLSLFTIPGLTASFAAVQDWQINGSGSFFKYFFKKWFELLIDYKMNFGFGAIGVALIVLNKVLAGNTQWHTVVLTFTFVYLMALVAATFQSATDFSNNTLTLLVSKPFPIIVSVIVFLVLILINFVLQLAFLSVICSISLATYLSYRLLGGKIEKND</sequence>
<gene>
    <name evidence="2" type="ORF">FD03_GL001855</name>
</gene>
<keyword evidence="1" id="KW-1133">Transmembrane helix</keyword>
<organism evidence="2 3">
    <name type="scientific">Companilactobacillus nodensis DSM 19682 = JCM 14932 = NBRC 107160</name>
    <dbReference type="NCBI Taxonomy" id="1423775"/>
    <lineage>
        <taxon>Bacteria</taxon>
        <taxon>Bacillati</taxon>
        <taxon>Bacillota</taxon>
        <taxon>Bacilli</taxon>
        <taxon>Lactobacillales</taxon>
        <taxon>Lactobacillaceae</taxon>
        <taxon>Companilactobacillus</taxon>
    </lineage>
</organism>
<feature type="transmembrane region" description="Helical" evidence="1">
    <location>
        <begin position="97"/>
        <end position="120"/>
    </location>
</feature>
<protein>
    <submittedName>
        <fullName evidence="2">Uncharacterized protein</fullName>
    </submittedName>
</protein>
<evidence type="ECO:0000313" key="3">
    <source>
        <dbReference type="Proteomes" id="UP000051248"/>
    </source>
</evidence>
<dbReference type="RefSeq" id="WP_025024512.1">
    <property type="nucleotide sequence ID" value="NZ_AZDZ01000003.1"/>
</dbReference>
<dbReference type="PATRIC" id="fig|1423775.4.peg.1893"/>
<dbReference type="STRING" id="1423775.FD03_GL001855"/>
<name>A0A0R1KK32_9LACO</name>
<dbReference type="AlphaFoldDB" id="A0A0R1KK32"/>
<comment type="caution">
    <text evidence="2">The sequence shown here is derived from an EMBL/GenBank/DDBJ whole genome shotgun (WGS) entry which is preliminary data.</text>
</comment>
<dbReference type="OrthoDB" id="2327355at2"/>
<feature type="transmembrane region" description="Helical" evidence="1">
    <location>
        <begin position="132"/>
        <end position="151"/>
    </location>
</feature>
<feature type="transmembrane region" description="Helical" evidence="1">
    <location>
        <begin position="171"/>
        <end position="204"/>
    </location>
</feature>
<accession>A0A0R1KK32</accession>
<dbReference type="Proteomes" id="UP000051248">
    <property type="component" value="Unassembled WGS sequence"/>
</dbReference>
<dbReference type="EMBL" id="AZDZ01000003">
    <property type="protein sequence ID" value="KRK80434.1"/>
    <property type="molecule type" value="Genomic_DNA"/>
</dbReference>